<evidence type="ECO:0000313" key="2">
    <source>
        <dbReference type="Proteomes" id="UP000282311"/>
    </source>
</evidence>
<dbReference type="AlphaFoldDB" id="A0A3B0BRN4"/>
<comment type="caution">
    <text evidence="1">The sequence shown here is derived from an EMBL/GenBank/DDBJ whole genome shotgun (WGS) entry which is preliminary data.</text>
</comment>
<reference evidence="1 2" key="1">
    <citation type="journal article" date="2007" name="Int. J. Syst. Evol. Microbiol.">
        <title>Paenibacillus ginsengarvi sp. nov., isolated from soil from ginseng cultivation.</title>
        <authorList>
            <person name="Yoon M.H."/>
            <person name="Ten L.N."/>
            <person name="Im W.T."/>
        </authorList>
    </citation>
    <scope>NUCLEOTIDE SEQUENCE [LARGE SCALE GENOMIC DNA]</scope>
    <source>
        <strain evidence="1 2">KCTC 13059</strain>
    </source>
</reference>
<organism evidence="1 2">
    <name type="scientific">Paenibacillus ginsengarvi</name>
    <dbReference type="NCBI Taxonomy" id="400777"/>
    <lineage>
        <taxon>Bacteria</taxon>
        <taxon>Bacillati</taxon>
        <taxon>Bacillota</taxon>
        <taxon>Bacilli</taxon>
        <taxon>Bacillales</taxon>
        <taxon>Paenibacillaceae</taxon>
        <taxon>Paenibacillus</taxon>
    </lineage>
</organism>
<name>A0A3B0BRN4_9BACL</name>
<dbReference type="Proteomes" id="UP000282311">
    <property type="component" value="Unassembled WGS sequence"/>
</dbReference>
<protein>
    <submittedName>
        <fullName evidence="1">Uncharacterized protein</fullName>
    </submittedName>
</protein>
<proteinExistence type="predicted"/>
<accession>A0A3B0BRN4</accession>
<evidence type="ECO:0000313" key="1">
    <source>
        <dbReference type="EMBL" id="RKN75044.1"/>
    </source>
</evidence>
<dbReference type="EMBL" id="RBAH01000023">
    <property type="protein sequence ID" value="RKN75044.1"/>
    <property type="molecule type" value="Genomic_DNA"/>
</dbReference>
<keyword evidence="2" id="KW-1185">Reference proteome</keyword>
<sequence>MGDAALQLEYDYEAEIQRRKRDLIEKGLLVLDDGGLSLTVEGLRLVRREWEYRYKTRKELGLLMEVFILTEHGHLVL</sequence>
<gene>
    <name evidence="1" type="ORF">D7M11_26285</name>
</gene>